<comment type="subcellular location">
    <subcellularLocation>
        <location evidence="1">Cell membrane</location>
        <topology evidence="1">Multi-pass membrane protein</topology>
    </subcellularLocation>
</comment>
<evidence type="ECO:0000256" key="9">
    <source>
        <dbReference type="SAM" id="Phobius"/>
    </source>
</evidence>
<keyword evidence="4 9" id="KW-0812">Transmembrane</keyword>
<comment type="similarity">
    <text evidence="8">Belongs to the binding-protein-dependent transport system permease family. LivHM subfamily.</text>
</comment>
<keyword evidence="6 9" id="KW-1133">Transmembrane helix</keyword>
<feature type="transmembrane region" description="Helical" evidence="9">
    <location>
        <begin position="222"/>
        <end position="240"/>
    </location>
</feature>
<dbReference type="AlphaFoldDB" id="A0A2R6C4U9"/>
<dbReference type="Proteomes" id="UP000241886">
    <property type="component" value="Unassembled WGS sequence"/>
</dbReference>
<dbReference type="EMBL" id="NEXO01000006">
    <property type="protein sequence ID" value="PSO05880.1"/>
    <property type="molecule type" value="Genomic_DNA"/>
</dbReference>
<keyword evidence="3" id="KW-1003">Cell membrane</keyword>
<keyword evidence="2" id="KW-0813">Transport</keyword>
<evidence type="ECO:0008006" key="12">
    <source>
        <dbReference type="Google" id="ProtNLM"/>
    </source>
</evidence>
<evidence type="ECO:0000256" key="8">
    <source>
        <dbReference type="ARBA" id="ARBA00037998"/>
    </source>
</evidence>
<dbReference type="CDD" id="cd06582">
    <property type="entry name" value="TM_PBP1_LivH_like"/>
    <property type="match status" value="1"/>
</dbReference>
<comment type="caution">
    <text evidence="10">The sequence shown here is derived from an EMBL/GenBank/DDBJ whole genome shotgun (WGS) entry which is preliminary data.</text>
</comment>
<evidence type="ECO:0000313" key="11">
    <source>
        <dbReference type="Proteomes" id="UP000241886"/>
    </source>
</evidence>
<evidence type="ECO:0000256" key="7">
    <source>
        <dbReference type="ARBA" id="ARBA00023136"/>
    </source>
</evidence>
<dbReference type="InterPro" id="IPR052157">
    <property type="entry name" value="BCAA_transport_permease"/>
</dbReference>
<evidence type="ECO:0000256" key="2">
    <source>
        <dbReference type="ARBA" id="ARBA00022448"/>
    </source>
</evidence>
<dbReference type="GO" id="GO:0006865">
    <property type="term" value="P:amino acid transport"/>
    <property type="evidence" value="ECO:0007669"/>
    <property type="project" value="UniProtKB-KW"/>
</dbReference>
<dbReference type="PANTHER" id="PTHR11795">
    <property type="entry name" value="BRANCHED-CHAIN AMINO ACID TRANSPORT SYSTEM PERMEASE PROTEIN LIVH"/>
    <property type="match status" value="1"/>
</dbReference>
<dbReference type="InterPro" id="IPR001851">
    <property type="entry name" value="ABC_transp_permease"/>
</dbReference>
<evidence type="ECO:0000313" key="10">
    <source>
        <dbReference type="EMBL" id="PSO05880.1"/>
    </source>
</evidence>
<feature type="transmembrane region" description="Helical" evidence="9">
    <location>
        <begin position="194"/>
        <end position="216"/>
    </location>
</feature>
<name>A0A2R6C4U9_9ARCH</name>
<evidence type="ECO:0000256" key="1">
    <source>
        <dbReference type="ARBA" id="ARBA00004651"/>
    </source>
</evidence>
<dbReference type="PANTHER" id="PTHR11795:SF445">
    <property type="entry name" value="AMINO ACID ABC TRANSPORTER PERMEASE PROTEIN"/>
    <property type="match status" value="1"/>
</dbReference>
<proteinExistence type="inferred from homology"/>
<gene>
    <name evidence="10" type="ORF">B9Q13_00375</name>
</gene>
<evidence type="ECO:0000256" key="6">
    <source>
        <dbReference type="ARBA" id="ARBA00022989"/>
    </source>
</evidence>
<keyword evidence="5" id="KW-0029">Amino-acid transport</keyword>
<evidence type="ECO:0000256" key="5">
    <source>
        <dbReference type="ARBA" id="ARBA00022970"/>
    </source>
</evidence>
<feature type="transmembrane region" description="Helical" evidence="9">
    <location>
        <begin position="55"/>
        <end position="82"/>
    </location>
</feature>
<feature type="transmembrane region" description="Helical" evidence="9">
    <location>
        <begin position="147"/>
        <end position="165"/>
    </location>
</feature>
<feature type="transmembrane region" description="Helical" evidence="9">
    <location>
        <begin position="94"/>
        <end position="112"/>
    </location>
</feature>
<evidence type="ECO:0000256" key="3">
    <source>
        <dbReference type="ARBA" id="ARBA00022475"/>
    </source>
</evidence>
<dbReference type="Pfam" id="PF02653">
    <property type="entry name" value="BPD_transp_2"/>
    <property type="match status" value="1"/>
</dbReference>
<reference evidence="10 11" key="1">
    <citation type="submission" date="2017-04" db="EMBL/GenBank/DDBJ databases">
        <title>Novel microbial lineages endemic to geothermal iron-oxide mats fill important gaps in the evolutionary history of Archaea.</title>
        <authorList>
            <person name="Jay Z.J."/>
            <person name="Beam J.P."/>
            <person name="Dlakic M."/>
            <person name="Rusch D.B."/>
            <person name="Kozubal M.A."/>
            <person name="Inskeep W.P."/>
        </authorList>
    </citation>
    <scope>NUCLEOTIDE SEQUENCE [LARGE SCALE GENOMIC DNA]</scope>
    <source>
        <strain evidence="10">ECH_B_SAG-G16</strain>
    </source>
</reference>
<evidence type="ECO:0000256" key="4">
    <source>
        <dbReference type="ARBA" id="ARBA00022692"/>
    </source>
</evidence>
<dbReference type="GO" id="GO:0022857">
    <property type="term" value="F:transmembrane transporter activity"/>
    <property type="evidence" value="ECO:0007669"/>
    <property type="project" value="InterPro"/>
</dbReference>
<accession>A0A2R6C4U9</accession>
<feature type="transmembrane region" description="Helical" evidence="9">
    <location>
        <begin position="27"/>
        <end position="48"/>
    </location>
</feature>
<keyword evidence="7 9" id="KW-0472">Membrane</keyword>
<protein>
    <recommendedName>
        <fullName evidence="12">Branched-chain amino acid ABC transporter permease</fullName>
    </recommendedName>
</protein>
<organism evidence="10 11">
    <name type="scientific">Candidatus Marsarchaeota G2 archaeon ECH_B_SAG-G16</name>
    <dbReference type="NCBI Taxonomy" id="1978167"/>
    <lineage>
        <taxon>Archaea</taxon>
        <taxon>Candidatus Marsarchaeota</taxon>
        <taxon>Candidatus Marsarchaeota group 2</taxon>
    </lineage>
</organism>
<sequence length="294" mass="31916">MTYVSFLSFFVLGLTLGIVYVLLSEGFALLYGVAGVLNGSYGALYMVVGYSTFLFFFYFKLGILASIFASLLLVAFLSYLIQKYIADERNTLDALFLTLAFAFVLQYLVSFLQCSSAFRSSCQYPAFVPVFINGSTTFLGVSIFNQYLVADGITIAILLALWVVLSKTKIGKAIRAVSQDKLAASLVGINPMRVILLTSVISAVMAGVSSVFLTSYQTLDPTIGWNIITLAFAIVVIGGLGSLKGQILASFILAYARVYVLLFYNPLLADFVSLALLIVVLLVRPQGIFGKEVV</sequence>
<dbReference type="GO" id="GO:0005886">
    <property type="term" value="C:plasma membrane"/>
    <property type="evidence" value="ECO:0007669"/>
    <property type="project" value="UniProtKB-SubCell"/>
</dbReference>